<feature type="domain" description="4Fe-4S ferredoxin-type" evidence="7">
    <location>
        <begin position="50"/>
        <end position="82"/>
    </location>
</feature>
<dbReference type="PANTHER" id="PTHR32479:SF17">
    <property type="entry name" value="GLYCOLATE OXIDASE IRON-SULFUR SUBUNIT"/>
    <property type="match status" value="1"/>
</dbReference>
<keyword evidence="9" id="KW-1185">Reference proteome</keyword>
<reference evidence="8 9" key="1">
    <citation type="submission" date="2018-06" db="EMBL/GenBank/DDBJ databases">
        <title>Phytoactinopolyspora halophila sp. nov., a novel halophilic actinomycete isolated from a saline soil in China.</title>
        <authorList>
            <person name="Tang S.-K."/>
        </authorList>
    </citation>
    <scope>NUCLEOTIDE SEQUENCE [LARGE SCALE GENOMIC DNA]</scope>
    <source>
        <strain evidence="8 9">YIM 96934</strain>
    </source>
</reference>
<dbReference type="InterPro" id="IPR012257">
    <property type="entry name" value="Glc_ox_4Fe-4S"/>
</dbReference>
<dbReference type="EMBL" id="QMIG01000005">
    <property type="protein sequence ID" value="RAW15578.1"/>
    <property type="molecule type" value="Genomic_DNA"/>
</dbReference>
<comment type="catalytic activity">
    <reaction evidence="6">
        <text>(R)-lactate + A = pyruvate + AH2</text>
        <dbReference type="Rhea" id="RHEA:15089"/>
        <dbReference type="ChEBI" id="CHEBI:13193"/>
        <dbReference type="ChEBI" id="CHEBI:15361"/>
        <dbReference type="ChEBI" id="CHEBI:16004"/>
        <dbReference type="ChEBI" id="CHEBI:17499"/>
    </reaction>
</comment>
<evidence type="ECO:0000256" key="2">
    <source>
        <dbReference type="ARBA" id="ARBA00022723"/>
    </source>
</evidence>
<keyword evidence="4 6" id="KW-0408">Iron</keyword>
<evidence type="ECO:0000256" key="1">
    <source>
        <dbReference type="ARBA" id="ARBA00022485"/>
    </source>
</evidence>
<comment type="caution">
    <text evidence="8">The sequence shown here is derived from an EMBL/GenBank/DDBJ whole genome shotgun (WGS) entry which is preliminary data.</text>
</comment>
<evidence type="ECO:0000256" key="6">
    <source>
        <dbReference type="PIRNR" id="PIRNR000139"/>
    </source>
</evidence>
<keyword evidence="6" id="KW-0813">Transport</keyword>
<dbReference type="Pfam" id="PF02754">
    <property type="entry name" value="CCG"/>
    <property type="match status" value="2"/>
</dbReference>
<accession>A0A329QY58</accession>
<dbReference type="GO" id="GO:0019154">
    <property type="term" value="F:glycolate dehydrogenase activity"/>
    <property type="evidence" value="ECO:0007669"/>
    <property type="project" value="UniProtKB-EC"/>
</dbReference>
<sequence>MDRELIDDCVHCGFCLPACPTYSLWGEEMDSPRGRIYLMKTALEGDTPIDSTWVGHMDACLGCMACVPACPSGVKYGELIESARATIERDYRRPWRDRLFRSLLFRMFPGRRRLRLAAALGWLYQRSGLATLVRRSGVRGRLPARLQALESLMPSTTLRAVTRRTPRLTPAEGERRQRVGFLTGCIQEVFFGDVNAATVRVLAAEGCEVVAPPAQGCCGALELHGGREAGALDRARSVVDVFAPLELDAIVVNAAGCGSALKDYGRLLADDPDYAERAAAFAGKVRDVTEVLAGLPPRQSYGQLDVTVAYHDACHLANAQRITSEPRNLLQRVPGLQLRPVLDDGICCGSAGIYNLVEPEAAGELGRRKAEALASTGAQMVVTTNPGCALQIARELDRPVVHPVQILASALGERALEASSS</sequence>
<proteinExistence type="predicted"/>
<dbReference type="PIRSF" id="PIRSF000139">
    <property type="entry name" value="Glc_ox_4Fe-4S"/>
    <property type="match status" value="1"/>
</dbReference>
<dbReference type="SUPFAM" id="SSF54862">
    <property type="entry name" value="4Fe-4S ferredoxins"/>
    <property type="match status" value="1"/>
</dbReference>
<comment type="cofactor">
    <cofactor evidence="6">
        <name>[4Fe-4S] cluster</name>
        <dbReference type="ChEBI" id="CHEBI:49883"/>
    </cofactor>
    <text evidence="6">Binds 2 [4Fe-4S] clusters.</text>
</comment>
<organism evidence="8 9">
    <name type="scientific">Phytoactinopolyspora halophila</name>
    <dbReference type="NCBI Taxonomy" id="1981511"/>
    <lineage>
        <taxon>Bacteria</taxon>
        <taxon>Bacillati</taxon>
        <taxon>Actinomycetota</taxon>
        <taxon>Actinomycetes</taxon>
        <taxon>Jiangellales</taxon>
        <taxon>Jiangellaceae</taxon>
        <taxon>Phytoactinopolyspora</taxon>
    </lineage>
</organism>
<keyword evidence="5 6" id="KW-0411">Iron-sulfur</keyword>
<dbReference type="InterPro" id="IPR017896">
    <property type="entry name" value="4Fe4S_Fe-S-bd"/>
</dbReference>
<dbReference type="OrthoDB" id="9770306at2"/>
<comment type="function">
    <text evidence="6">Component of a complex that catalyzes the oxidation of glycolate to glyoxylate.</text>
</comment>
<dbReference type="PROSITE" id="PS00198">
    <property type="entry name" value="4FE4S_FER_1"/>
    <property type="match status" value="2"/>
</dbReference>
<dbReference type="PANTHER" id="PTHR32479">
    <property type="entry name" value="GLYCOLATE OXIDASE IRON-SULFUR SUBUNIT"/>
    <property type="match status" value="1"/>
</dbReference>
<keyword evidence="6" id="KW-0249">Electron transport</keyword>
<dbReference type="Pfam" id="PF13183">
    <property type="entry name" value="Fer4_8"/>
    <property type="match status" value="1"/>
</dbReference>
<evidence type="ECO:0000256" key="5">
    <source>
        <dbReference type="ARBA" id="ARBA00023014"/>
    </source>
</evidence>
<evidence type="ECO:0000256" key="3">
    <source>
        <dbReference type="ARBA" id="ARBA00022737"/>
    </source>
</evidence>
<dbReference type="GO" id="GO:0051539">
    <property type="term" value="F:4 iron, 4 sulfur cluster binding"/>
    <property type="evidence" value="ECO:0007669"/>
    <property type="project" value="UniProtKB-UniRule"/>
</dbReference>
<dbReference type="InterPro" id="IPR017900">
    <property type="entry name" value="4Fe4S_Fe_S_CS"/>
</dbReference>
<dbReference type="InterPro" id="IPR004017">
    <property type="entry name" value="Cys_rich_dom"/>
</dbReference>
<keyword evidence="1 6" id="KW-0004">4Fe-4S</keyword>
<keyword evidence="3" id="KW-0677">Repeat</keyword>
<evidence type="ECO:0000313" key="9">
    <source>
        <dbReference type="Proteomes" id="UP000250462"/>
    </source>
</evidence>
<dbReference type="AlphaFoldDB" id="A0A329QY58"/>
<dbReference type="Gene3D" id="1.10.1060.10">
    <property type="entry name" value="Alpha-helical ferredoxin"/>
    <property type="match status" value="1"/>
</dbReference>
<dbReference type="Proteomes" id="UP000250462">
    <property type="component" value="Unassembled WGS sequence"/>
</dbReference>
<name>A0A329QY58_9ACTN</name>
<feature type="domain" description="4Fe-4S ferredoxin-type" evidence="7">
    <location>
        <begin position="1"/>
        <end position="29"/>
    </location>
</feature>
<protein>
    <recommendedName>
        <fullName evidence="6">Glycolate oxidase iron-sulfur subunit</fullName>
        <ecNumber evidence="6">1.1.99.14</ecNumber>
    </recommendedName>
</protein>
<keyword evidence="2 6" id="KW-0479">Metal-binding</keyword>
<dbReference type="GO" id="GO:0046872">
    <property type="term" value="F:metal ion binding"/>
    <property type="evidence" value="ECO:0007669"/>
    <property type="project" value="UniProtKB-UniRule"/>
</dbReference>
<evidence type="ECO:0000256" key="4">
    <source>
        <dbReference type="ARBA" id="ARBA00023004"/>
    </source>
</evidence>
<dbReference type="EC" id="1.1.99.14" evidence="6"/>
<dbReference type="RefSeq" id="WP_112257779.1">
    <property type="nucleotide sequence ID" value="NZ_QMIG01000005.1"/>
</dbReference>
<gene>
    <name evidence="8" type="ORF">DPM12_07935</name>
</gene>
<comment type="catalytic activity">
    <reaction evidence="6">
        <text>glycolate + A = glyoxylate + AH2</text>
        <dbReference type="Rhea" id="RHEA:21264"/>
        <dbReference type="ChEBI" id="CHEBI:13193"/>
        <dbReference type="ChEBI" id="CHEBI:17499"/>
        <dbReference type="ChEBI" id="CHEBI:29805"/>
        <dbReference type="ChEBI" id="CHEBI:36655"/>
        <dbReference type="EC" id="1.1.99.14"/>
    </reaction>
</comment>
<evidence type="ECO:0000259" key="7">
    <source>
        <dbReference type="PROSITE" id="PS51379"/>
    </source>
</evidence>
<evidence type="ECO:0000313" key="8">
    <source>
        <dbReference type="EMBL" id="RAW15578.1"/>
    </source>
</evidence>
<dbReference type="InterPro" id="IPR009051">
    <property type="entry name" value="Helical_ferredxn"/>
</dbReference>
<dbReference type="PROSITE" id="PS51379">
    <property type="entry name" value="4FE4S_FER_2"/>
    <property type="match status" value="2"/>
</dbReference>